<evidence type="ECO:0000313" key="11">
    <source>
        <dbReference type="WBParaSite" id="TTAC_0000207701-mRNA-1"/>
    </source>
</evidence>
<dbReference type="InterPro" id="IPR027417">
    <property type="entry name" value="P-loop_NTPase"/>
</dbReference>
<dbReference type="GO" id="GO:0004020">
    <property type="term" value="F:adenylylsulfate kinase activity"/>
    <property type="evidence" value="ECO:0007669"/>
    <property type="project" value="UniProtKB-EC"/>
</dbReference>
<dbReference type="STRING" id="6205.A0A0R3WMT9"/>
<reference evidence="9 10" key="2">
    <citation type="submission" date="2018-11" db="EMBL/GenBank/DDBJ databases">
        <authorList>
            <consortium name="Pathogen Informatics"/>
        </authorList>
    </citation>
    <scope>NUCLEOTIDE SEQUENCE [LARGE SCALE GENOMIC DNA]</scope>
</reference>
<dbReference type="InterPro" id="IPR002891">
    <property type="entry name" value="APS"/>
</dbReference>
<protein>
    <recommendedName>
        <fullName evidence="2">adenylyl-sulfate kinase</fullName>
        <ecNumber evidence="2">2.7.1.25</ecNumber>
    </recommendedName>
</protein>
<evidence type="ECO:0000256" key="4">
    <source>
        <dbReference type="ARBA" id="ARBA00022741"/>
    </source>
</evidence>
<dbReference type="SUPFAM" id="SSF52540">
    <property type="entry name" value="P-loop containing nucleoside triphosphate hydrolases"/>
    <property type="match status" value="1"/>
</dbReference>
<keyword evidence="10" id="KW-1185">Reference proteome</keyword>
<keyword evidence="6" id="KW-0067">ATP-binding</keyword>
<evidence type="ECO:0000313" key="10">
    <source>
        <dbReference type="Proteomes" id="UP000274429"/>
    </source>
</evidence>
<accession>A0A0R3WMT9</accession>
<comment type="pathway">
    <text evidence="1">Sulfur metabolism.</text>
</comment>
<evidence type="ECO:0000256" key="1">
    <source>
        <dbReference type="ARBA" id="ARBA00004678"/>
    </source>
</evidence>
<proteinExistence type="inferred from homology"/>
<feature type="domain" description="APS kinase" evidence="7">
    <location>
        <begin position="38"/>
        <end position="191"/>
    </location>
</feature>
<dbReference type="Proteomes" id="UP000274429">
    <property type="component" value="Unassembled WGS sequence"/>
</dbReference>
<dbReference type="HAMAP" id="MF_00065">
    <property type="entry name" value="Adenylyl_sulf_kinase"/>
    <property type="match status" value="1"/>
</dbReference>
<dbReference type="EMBL" id="UYWX01000726">
    <property type="protein sequence ID" value="VDM18825.1"/>
    <property type="molecule type" value="Genomic_DNA"/>
</dbReference>
<dbReference type="FunFam" id="3.10.400.10:FF:000002">
    <property type="entry name" value="ATP sulfurylase 2"/>
    <property type="match status" value="1"/>
</dbReference>
<dbReference type="InterPro" id="IPR015947">
    <property type="entry name" value="PUA-like_sf"/>
</dbReference>
<dbReference type="NCBIfam" id="TIGR00455">
    <property type="entry name" value="apsK"/>
    <property type="match status" value="1"/>
</dbReference>
<dbReference type="Pfam" id="PF14306">
    <property type="entry name" value="PUA_2"/>
    <property type="match status" value="1"/>
</dbReference>
<dbReference type="GO" id="GO:0000103">
    <property type="term" value="P:sulfate assimilation"/>
    <property type="evidence" value="ECO:0007669"/>
    <property type="project" value="InterPro"/>
</dbReference>
<dbReference type="NCBIfam" id="NF003013">
    <property type="entry name" value="PRK03846.1"/>
    <property type="match status" value="1"/>
</dbReference>
<dbReference type="Pfam" id="PF01583">
    <property type="entry name" value="APS_kinase"/>
    <property type="match status" value="1"/>
</dbReference>
<organism evidence="11">
    <name type="scientific">Hydatigena taeniaeformis</name>
    <name type="common">Feline tapeworm</name>
    <name type="synonym">Taenia taeniaeformis</name>
    <dbReference type="NCBI Taxonomy" id="6205"/>
    <lineage>
        <taxon>Eukaryota</taxon>
        <taxon>Metazoa</taxon>
        <taxon>Spiralia</taxon>
        <taxon>Lophotrochozoa</taxon>
        <taxon>Platyhelminthes</taxon>
        <taxon>Cestoda</taxon>
        <taxon>Eucestoda</taxon>
        <taxon>Cyclophyllidea</taxon>
        <taxon>Taeniidae</taxon>
        <taxon>Hydatigera</taxon>
    </lineage>
</organism>
<dbReference type="EC" id="2.7.1.25" evidence="2"/>
<name>A0A0R3WMT9_HYDTA</name>
<keyword evidence="3" id="KW-0808">Transferase</keyword>
<evidence type="ECO:0000256" key="6">
    <source>
        <dbReference type="ARBA" id="ARBA00022840"/>
    </source>
</evidence>
<keyword evidence="5" id="KW-0418">Kinase</keyword>
<evidence type="ECO:0000256" key="2">
    <source>
        <dbReference type="ARBA" id="ARBA00012121"/>
    </source>
</evidence>
<dbReference type="PANTHER" id="PTHR11055:SF1">
    <property type="entry name" value="PAPS SYNTHETASE, ISOFORM D"/>
    <property type="match status" value="1"/>
</dbReference>
<sequence>MSSVYNKSDSPKNVVRAAHLVTRDDRALASGDGSKFLGCTIWFTGLSGSGKSTLAFSLEQRLVSMGIQAYTLDGDNLRLGLNKDLRFSDEDRAENIRRVAEVAKLFADSGTCAITSFISPFEKASYQRQLARKLHEEAGLPFVEVYLSTPLEVCEARDAKSLYAKARRGEIKDFTGINSPYEKPLNAELCLNTADIGPEECTNRLIQILVDKEIIPMHVTHRTLHELYVTESERSLYLERAMKYPKVSISKTDLQWVQVLAEGWATPLRGFMREAQYLQVLHFGGLIDGGQKFTNLSIPIVLAITSETKEKLGPFVQHITLTHRSEPVAVLLDIEFYEHRKEERCNRIFGICDRGHPVVDQIMSSGDWLVGGDLHVLNPIVWNDGLDQYRLSPRQLRDKFAKIGVRP</sequence>
<evidence type="ECO:0000256" key="3">
    <source>
        <dbReference type="ARBA" id="ARBA00022679"/>
    </source>
</evidence>
<evidence type="ECO:0000259" key="7">
    <source>
        <dbReference type="Pfam" id="PF01583"/>
    </source>
</evidence>
<gene>
    <name evidence="9" type="ORF">TTAC_LOCUS2064</name>
</gene>
<dbReference type="AlphaFoldDB" id="A0A0R3WMT9"/>
<dbReference type="OrthoDB" id="506431at2759"/>
<evidence type="ECO:0000259" key="8">
    <source>
        <dbReference type="Pfam" id="PF14306"/>
    </source>
</evidence>
<dbReference type="SUPFAM" id="SSF88697">
    <property type="entry name" value="PUA domain-like"/>
    <property type="match status" value="1"/>
</dbReference>
<dbReference type="CDD" id="cd02027">
    <property type="entry name" value="APSK"/>
    <property type="match status" value="1"/>
</dbReference>
<dbReference type="Gene3D" id="3.10.400.10">
    <property type="entry name" value="Sulfate adenylyltransferase"/>
    <property type="match status" value="1"/>
</dbReference>
<dbReference type="GO" id="GO:0050428">
    <property type="term" value="P:3'-phosphoadenosine 5'-phosphosulfate biosynthetic process"/>
    <property type="evidence" value="ECO:0007669"/>
    <property type="project" value="TreeGrafter"/>
</dbReference>
<dbReference type="PANTHER" id="PTHR11055">
    <property type="entry name" value="BIFUNCTIONAL 3'-PHOSPHOADENOSINE 5'-PHOSPHOSULFATE SYNTHASE"/>
    <property type="match status" value="1"/>
</dbReference>
<evidence type="ECO:0000313" key="9">
    <source>
        <dbReference type="EMBL" id="VDM18825.1"/>
    </source>
</evidence>
<dbReference type="InterPro" id="IPR025980">
    <property type="entry name" value="ATP-Sase_PUA-like_dom"/>
</dbReference>
<feature type="domain" description="ATP-sulfurylase PUA-like" evidence="8">
    <location>
        <begin position="222"/>
        <end position="378"/>
    </location>
</feature>
<reference evidence="11" key="1">
    <citation type="submission" date="2017-02" db="UniProtKB">
        <authorList>
            <consortium name="WormBaseParasite"/>
        </authorList>
    </citation>
    <scope>IDENTIFICATION</scope>
</reference>
<keyword evidence="4" id="KW-0547">Nucleotide-binding</keyword>
<dbReference type="GO" id="GO:0005524">
    <property type="term" value="F:ATP binding"/>
    <property type="evidence" value="ECO:0007669"/>
    <property type="project" value="UniProtKB-KW"/>
</dbReference>
<dbReference type="WBParaSite" id="TTAC_0000207701-mRNA-1">
    <property type="protein sequence ID" value="TTAC_0000207701-mRNA-1"/>
    <property type="gene ID" value="TTAC_0000207701"/>
</dbReference>
<dbReference type="InterPro" id="IPR059117">
    <property type="entry name" value="APS_kinase_dom"/>
</dbReference>
<dbReference type="Gene3D" id="3.40.50.300">
    <property type="entry name" value="P-loop containing nucleotide triphosphate hydrolases"/>
    <property type="match status" value="1"/>
</dbReference>
<evidence type="ECO:0000256" key="5">
    <source>
        <dbReference type="ARBA" id="ARBA00022777"/>
    </source>
</evidence>